<dbReference type="InterPro" id="IPR052339">
    <property type="entry name" value="Fe-S_Maturation_MIP18"/>
</dbReference>
<reference evidence="2 3" key="1">
    <citation type="journal article" date="2019" name="Int. J. Syst. Evol. Microbiol.">
        <title>The Global Catalogue of Microorganisms (GCM) 10K type strain sequencing project: providing services to taxonomists for standard genome sequencing and annotation.</title>
        <authorList>
            <consortium name="The Broad Institute Genomics Platform"/>
            <consortium name="The Broad Institute Genome Sequencing Center for Infectious Disease"/>
            <person name="Wu L."/>
            <person name="Ma J."/>
        </authorList>
    </citation>
    <scope>NUCLEOTIDE SEQUENCE [LARGE SCALE GENOMIC DNA]</scope>
    <source>
        <strain evidence="2 3">NBRC 111368</strain>
    </source>
</reference>
<evidence type="ECO:0000259" key="1">
    <source>
        <dbReference type="Pfam" id="PF01883"/>
    </source>
</evidence>
<sequence>MSGSEVREAAIRDRLRDVVDPCSAATGSNLNVVEMGLVKGIEPDDGDVTVEMHLTTPMCHMIPYFKKEVGERVGALDGVDSVELLTDDGTEWTEAYMSEEATRKRRAVLDDQAAKCERELAAKGGDPTEGSASDA</sequence>
<keyword evidence="3" id="KW-1185">Reference proteome</keyword>
<dbReference type="InterPro" id="IPR034904">
    <property type="entry name" value="FSCA_dom_sf"/>
</dbReference>
<dbReference type="Pfam" id="PF01883">
    <property type="entry name" value="FeS_assembly_P"/>
    <property type="match status" value="1"/>
</dbReference>
<protein>
    <submittedName>
        <fullName evidence="2">Metal-sulfur cluster assembly factor</fullName>
    </submittedName>
</protein>
<gene>
    <name evidence="2" type="ORF">ACFQE1_05525</name>
</gene>
<evidence type="ECO:0000313" key="2">
    <source>
        <dbReference type="EMBL" id="MFC6723844.1"/>
    </source>
</evidence>
<dbReference type="Gene3D" id="3.30.300.130">
    <property type="entry name" value="Fe-S cluster assembly (FSCA)"/>
    <property type="match status" value="1"/>
</dbReference>
<organism evidence="2 3">
    <name type="scientific">Halobium palmae</name>
    <dbReference type="NCBI Taxonomy" id="1776492"/>
    <lineage>
        <taxon>Archaea</taxon>
        <taxon>Methanobacteriati</taxon>
        <taxon>Methanobacteriota</taxon>
        <taxon>Stenosarchaea group</taxon>
        <taxon>Halobacteria</taxon>
        <taxon>Halobacteriales</taxon>
        <taxon>Haloferacaceae</taxon>
        <taxon>Halobium</taxon>
    </lineage>
</organism>
<comment type="caution">
    <text evidence="2">The sequence shown here is derived from an EMBL/GenBank/DDBJ whole genome shotgun (WGS) entry which is preliminary data.</text>
</comment>
<accession>A0ABD5RXA4</accession>
<dbReference type="PANTHER" id="PTHR42831:SF1">
    <property type="entry name" value="FE-S PROTEIN MATURATION AUXILIARY FACTOR YITW"/>
    <property type="match status" value="1"/>
</dbReference>
<dbReference type="AlphaFoldDB" id="A0ABD5RXA4"/>
<evidence type="ECO:0000313" key="3">
    <source>
        <dbReference type="Proteomes" id="UP001596328"/>
    </source>
</evidence>
<dbReference type="SUPFAM" id="SSF117916">
    <property type="entry name" value="Fe-S cluster assembly (FSCA) domain-like"/>
    <property type="match status" value="1"/>
</dbReference>
<dbReference type="Proteomes" id="UP001596328">
    <property type="component" value="Unassembled WGS sequence"/>
</dbReference>
<proteinExistence type="predicted"/>
<dbReference type="PANTHER" id="PTHR42831">
    <property type="entry name" value="FE-S PROTEIN MATURATION AUXILIARY FACTOR YITW"/>
    <property type="match status" value="1"/>
</dbReference>
<name>A0ABD5RXA4_9EURY</name>
<feature type="domain" description="MIP18 family-like" evidence="1">
    <location>
        <begin position="8"/>
        <end position="83"/>
    </location>
</feature>
<dbReference type="EMBL" id="JBHSWU010000056">
    <property type="protein sequence ID" value="MFC6723844.1"/>
    <property type="molecule type" value="Genomic_DNA"/>
</dbReference>
<dbReference type="InterPro" id="IPR002744">
    <property type="entry name" value="MIP18-like"/>
</dbReference>